<dbReference type="Proteomes" id="UP001305779">
    <property type="component" value="Unassembled WGS sequence"/>
</dbReference>
<keyword evidence="2" id="KW-1185">Reference proteome</keyword>
<gene>
    <name evidence="1" type="ORF">PRZ48_008019</name>
</gene>
<sequence length="234" mass="26320">MNKLSHSLFWPPRQYITYPRPDTPDAIVVAALAEMIEALRSQVEVEIGRLIPAAPIAVPHLSQLYETTLEAACDSIGLRCIQVFQRKRFSESLVYHENALLAGLGLGLCYYADGFEAVLTSDVRSAYEVESFAYADFSLGSRMRYSNPKEDFCWEEVRKFISLPLVGTVVQRPTRIVLYGDKGANRKFKQVVNETLQPHFSPDEQPEWIESSIFTAAIGAAELAKRKPYWGLGP</sequence>
<proteinExistence type="predicted"/>
<organism evidence="1 2">
    <name type="scientific">Zasmidium cellare</name>
    <name type="common">Wine cellar mold</name>
    <name type="synonym">Racodium cellare</name>
    <dbReference type="NCBI Taxonomy" id="395010"/>
    <lineage>
        <taxon>Eukaryota</taxon>
        <taxon>Fungi</taxon>
        <taxon>Dikarya</taxon>
        <taxon>Ascomycota</taxon>
        <taxon>Pezizomycotina</taxon>
        <taxon>Dothideomycetes</taxon>
        <taxon>Dothideomycetidae</taxon>
        <taxon>Mycosphaerellales</taxon>
        <taxon>Mycosphaerellaceae</taxon>
        <taxon>Zasmidium</taxon>
    </lineage>
</organism>
<name>A0ABR0EF58_ZASCE</name>
<accession>A0ABR0EF58</accession>
<comment type="caution">
    <text evidence="1">The sequence shown here is derived from an EMBL/GenBank/DDBJ whole genome shotgun (WGS) entry which is preliminary data.</text>
</comment>
<evidence type="ECO:0000313" key="2">
    <source>
        <dbReference type="Proteomes" id="UP001305779"/>
    </source>
</evidence>
<dbReference type="EMBL" id="JAXOVC010000006">
    <property type="protein sequence ID" value="KAK4499833.1"/>
    <property type="molecule type" value="Genomic_DNA"/>
</dbReference>
<protein>
    <submittedName>
        <fullName evidence="1">Uncharacterized protein</fullName>
    </submittedName>
</protein>
<reference evidence="1 2" key="1">
    <citation type="journal article" date="2023" name="G3 (Bethesda)">
        <title>A chromosome-level genome assembly of Zasmidium syzygii isolated from banana leaves.</title>
        <authorList>
            <person name="van Westerhoven A.C."/>
            <person name="Mehrabi R."/>
            <person name="Talebi R."/>
            <person name="Steentjes M.B.F."/>
            <person name="Corcolon B."/>
            <person name="Chong P.A."/>
            <person name="Kema G.H.J."/>
            <person name="Seidl M.F."/>
        </authorList>
    </citation>
    <scope>NUCLEOTIDE SEQUENCE [LARGE SCALE GENOMIC DNA]</scope>
    <source>
        <strain evidence="1 2">P124</strain>
    </source>
</reference>
<evidence type="ECO:0000313" key="1">
    <source>
        <dbReference type="EMBL" id="KAK4499833.1"/>
    </source>
</evidence>